<gene>
    <name evidence="1" type="ORF">ZHAS_00002830</name>
</gene>
<proteinExistence type="predicted"/>
<accession>A0A084VD42</accession>
<reference evidence="2" key="2">
    <citation type="submission" date="2020-05" db="UniProtKB">
        <authorList>
            <consortium name="EnsemblMetazoa"/>
        </authorList>
    </citation>
    <scope>IDENTIFICATION</scope>
</reference>
<sequence>MPQKEDFKCIAKDDGNGARKDHSFAFGCLSFPSASGRTDHAGGCDYLFALCITTGGIFPILPVKD</sequence>
<dbReference type="VEuPathDB" id="VectorBase:ASIC002830"/>
<dbReference type="EMBL" id="KE524645">
    <property type="protein sequence ID" value="KFB35886.1"/>
    <property type="molecule type" value="Genomic_DNA"/>
</dbReference>
<keyword evidence="3" id="KW-1185">Reference proteome</keyword>
<dbReference type="EnsemblMetazoa" id="ASIC002830-RA">
    <property type="protein sequence ID" value="ASIC002830-PA"/>
    <property type="gene ID" value="ASIC002830"/>
</dbReference>
<evidence type="ECO:0000313" key="3">
    <source>
        <dbReference type="Proteomes" id="UP000030765"/>
    </source>
</evidence>
<dbReference type="EMBL" id="ATLV01011154">
    <property type="status" value="NOT_ANNOTATED_CDS"/>
    <property type="molecule type" value="Genomic_DNA"/>
</dbReference>
<dbReference type="Proteomes" id="UP000030765">
    <property type="component" value="Unassembled WGS sequence"/>
</dbReference>
<name>A0A084VD42_ANOSI</name>
<evidence type="ECO:0000313" key="1">
    <source>
        <dbReference type="EMBL" id="KFB35886.1"/>
    </source>
</evidence>
<dbReference type="AlphaFoldDB" id="A0A084VD42"/>
<organism evidence="1">
    <name type="scientific">Anopheles sinensis</name>
    <name type="common">Mosquito</name>
    <dbReference type="NCBI Taxonomy" id="74873"/>
    <lineage>
        <taxon>Eukaryota</taxon>
        <taxon>Metazoa</taxon>
        <taxon>Ecdysozoa</taxon>
        <taxon>Arthropoda</taxon>
        <taxon>Hexapoda</taxon>
        <taxon>Insecta</taxon>
        <taxon>Pterygota</taxon>
        <taxon>Neoptera</taxon>
        <taxon>Endopterygota</taxon>
        <taxon>Diptera</taxon>
        <taxon>Nematocera</taxon>
        <taxon>Culicoidea</taxon>
        <taxon>Culicidae</taxon>
        <taxon>Anophelinae</taxon>
        <taxon>Anopheles</taxon>
    </lineage>
</organism>
<protein>
    <submittedName>
        <fullName evidence="1 2">Glutaredoxin</fullName>
    </submittedName>
</protein>
<reference evidence="1 3" key="1">
    <citation type="journal article" date="2014" name="BMC Genomics">
        <title>Genome sequence of Anopheles sinensis provides insight into genetics basis of mosquito competence for malaria parasites.</title>
        <authorList>
            <person name="Zhou D."/>
            <person name="Zhang D."/>
            <person name="Ding G."/>
            <person name="Shi L."/>
            <person name="Hou Q."/>
            <person name="Ye Y."/>
            <person name="Xu Y."/>
            <person name="Zhou H."/>
            <person name="Xiong C."/>
            <person name="Li S."/>
            <person name="Yu J."/>
            <person name="Hong S."/>
            <person name="Yu X."/>
            <person name="Zou P."/>
            <person name="Chen C."/>
            <person name="Chang X."/>
            <person name="Wang W."/>
            <person name="Lv Y."/>
            <person name="Sun Y."/>
            <person name="Ma L."/>
            <person name="Shen B."/>
            <person name="Zhu C."/>
        </authorList>
    </citation>
    <scope>NUCLEOTIDE SEQUENCE [LARGE SCALE GENOMIC DNA]</scope>
</reference>
<evidence type="ECO:0000313" key="2">
    <source>
        <dbReference type="EnsemblMetazoa" id="ASIC002830-PA"/>
    </source>
</evidence>